<dbReference type="InParanoid" id="H2XR50"/>
<proteinExistence type="predicted"/>
<sequence length="68" mass="7966">MSKLWIGKLTFPVFTKRTNAYIHYLSLRVHRVTHQTFLFRKSCFVTLLPFNSGTIITFCTKKCHTTLA</sequence>
<reference evidence="1" key="2">
    <citation type="submission" date="2025-08" db="UniProtKB">
        <authorList>
            <consortium name="Ensembl"/>
        </authorList>
    </citation>
    <scope>IDENTIFICATION</scope>
</reference>
<organism evidence="1 2">
    <name type="scientific">Ciona intestinalis</name>
    <name type="common">Transparent sea squirt</name>
    <name type="synonym">Ascidia intestinalis</name>
    <dbReference type="NCBI Taxonomy" id="7719"/>
    <lineage>
        <taxon>Eukaryota</taxon>
        <taxon>Metazoa</taxon>
        <taxon>Chordata</taxon>
        <taxon>Tunicata</taxon>
        <taxon>Ascidiacea</taxon>
        <taxon>Phlebobranchia</taxon>
        <taxon>Cionidae</taxon>
        <taxon>Ciona</taxon>
    </lineage>
</organism>
<dbReference type="HOGENOM" id="CLU_2793231_0_0_1"/>
<dbReference type="Ensembl" id="ENSCINT00000036567.1">
    <property type="protein sequence ID" value="ENSCINP00000032134.1"/>
    <property type="gene ID" value="ENSCING00000024341.1"/>
</dbReference>
<protein>
    <submittedName>
        <fullName evidence="1">Uncharacterized protein</fullName>
    </submittedName>
</protein>
<reference evidence="1" key="3">
    <citation type="submission" date="2025-09" db="UniProtKB">
        <authorList>
            <consortium name="Ensembl"/>
        </authorList>
    </citation>
    <scope>IDENTIFICATION</scope>
</reference>
<evidence type="ECO:0000313" key="2">
    <source>
        <dbReference type="Proteomes" id="UP000008144"/>
    </source>
</evidence>
<dbReference type="Proteomes" id="UP000008144">
    <property type="component" value="Unassembled WGS sequence"/>
</dbReference>
<accession>H2XR50</accession>
<reference evidence="2" key="1">
    <citation type="journal article" date="2002" name="Science">
        <title>The draft genome of Ciona intestinalis: insights into chordate and vertebrate origins.</title>
        <authorList>
            <person name="Dehal P."/>
            <person name="Satou Y."/>
            <person name="Campbell R.K."/>
            <person name="Chapman J."/>
            <person name="Degnan B."/>
            <person name="De Tomaso A."/>
            <person name="Davidson B."/>
            <person name="Di Gregorio A."/>
            <person name="Gelpke M."/>
            <person name="Goodstein D.M."/>
            <person name="Harafuji N."/>
            <person name="Hastings K.E."/>
            <person name="Ho I."/>
            <person name="Hotta K."/>
            <person name="Huang W."/>
            <person name="Kawashima T."/>
            <person name="Lemaire P."/>
            <person name="Martinez D."/>
            <person name="Meinertzhagen I.A."/>
            <person name="Necula S."/>
            <person name="Nonaka M."/>
            <person name="Putnam N."/>
            <person name="Rash S."/>
            <person name="Saiga H."/>
            <person name="Satake M."/>
            <person name="Terry A."/>
            <person name="Yamada L."/>
            <person name="Wang H.G."/>
            <person name="Awazu S."/>
            <person name="Azumi K."/>
            <person name="Boore J."/>
            <person name="Branno M."/>
            <person name="Chin-Bow S."/>
            <person name="DeSantis R."/>
            <person name="Doyle S."/>
            <person name="Francino P."/>
            <person name="Keys D.N."/>
            <person name="Haga S."/>
            <person name="Hayashi H."/>
            <person name="Hino K."/>
            <person name="Imai K.S."/>
            <person name="Inaba K."/>
            <person name="Kano S."/>
            <person name="Kobayashi K."/>
            <person name="Kobayashi M."/>
            <person name="Lee B.I."/>
            <person name="Makabe K.W."/>
            <person name="Manohar C."/>
            <person name="Matassi G."/>
            <person name="Medina M."/>
            <person name="Mochizuki Y."/>
            <person name="Mount S."/>
            <person name="Morishita T."/>
            <person name="Miura S."/>
            <person name="Nakayama A."/>
            <person name="Nishizaka S."/>
            <person name="Nomoto H."/>
            <person name="Ohta F."/>
            <person name="Oishi K."/>
            <person name="Rigoutsos I."/>
            <person name="Sano M."/>
            <person name="Sasaki A."/>
            <person name="Sasakura Y."/>
            <person name="Shoguchi E."/>
            <person name="Shin-i T."/>
            <person name="Spagnuolo A."/>
            <person name="Stainier D."/>
            <person name="Suzuki M.M."/>
            <person name="Tassy O."/>
            <person name="Takatori N."/>
            <person name="Tokuoka M."/>
            <person name="Yagi K."/>
            <person name="Yoshizaki F."/>
            <person name="Wada S."/>
            <person name="Zhang C."/>
            <person name="Hyatt P.D."/>
            <person name="Larimer F."/>
            <person name="Detter C."/>
            <person name="Doggett N."/>
            <person name="Glavina T."/>
            <person name="Hawkins T."/>
            <person name="Richardson P."/>
            <person name="Lucas S."/>
            <person name="Kohara Y."/>
            <person name="Levine M."/>
            <person name="Satoh N."/>
            <person name="Rokhsar D.S."/>
        </authorList>
    </citation>
    <scope>NUCLEOTIDE SEQUENCE [LARGE SCALE GENOMIC DNA]</scope>
</reference>
<dbReference type="AlphaFoldDB" id="H2XR50"/>
<name>H2XR50_CIOIN</name>
<keyword evidence="2" id="KW-1185">Reference proteome</keyword>
<evidence type="ECO:0000313" key="1">
    <source>
        <dbReference type="Ensembl" id="ENSCINP00000032134.1"/>
    </source>
</evidence>